<feature type="domain" description="P-granule-associated protein DEPS-1 third OB-fold" evidence="1">
    <location>
        <begin position="231"/>
        <end position="290"/>
    </location>
</feature>
<evidence type="ECO:0000313" key="5">
    <source>
        <dbReference type="WBParaSite" id="Gr19_v10_g16667.t1"/>
    </source>
</evidence>
<feature type="domain" description="P-granule-associated protein DEPS-1 second OB-fold" evidence="2">
    <location>
        <begin position="97"/>
        <end position="178"/>
    </location>
</feature>
<dbReference type="InterPro" id="IPR057147">
    <property type="entry name" value="OB_DEPS-1_3rd"/>
</dbReference>
<dbReference type="Pfam" id="PF24342">
    <property type="entry name" value="OB_DEPS-1_2nd"/>
    <property type="match status" value="1"/>
</dbReference>
<name>A0A914HE42_GLORO</name>
<dbReference type="Pfam" id="PF24343">
    <property type="entry name" value="OB_DEPS-1_1st"/>
    <property type="match status" value="1"/>
</dbReference>
<dbReference type="WBParaSite" id="Gr19_v10_g16667.t1">
    <property type="protein sequence ID" value="Gr19_v10_g16667.t1"/>
    <property type="gene ID" value="Gr19_v10_g16667"/>
</dbReference>
<dbReference type="Pfam" id="PF24339">
    <property type="entry name" value="OB_DEPS-1_3rd"/>
    <property type="match status" value="1"/>
</dbReference>
<dbReference type="InterPro" id="IPR057143">
    <property type="entry name" value="OB_DEPS-1_2nd"/>
</dbReference>
<evidence type="ECO:0000259" key="3">
    <source>
        <dbReference type="Pfam" id="PF24343"/>
    </source>
</evidence>
<sequence length="707" mass="81609">MNHCIPNRKLQPEGAPIHNGVIITLPSSQNIVHFVFRDKDSPLFAMHKKLFVCKNPYGLKNAQILRHEKTLEFGDTIVFTADEETNTVIDYEKGLQVFETDCNYGKYLVKCVCILPPLEKDPLRCWCDHFGWIQLSMEQCNELHQRAEPDVPINTWVSIEVHGDRIVPEYHDFIDVAVDERKNVWDVEWNLHNENRPKGNAYKWEITDDEEDDEPDFIEKSEDQLLDVKLKLEGCLIDKKELYCNELKDHRVFVGLWKKHECKPDNVPLGRRCNFDAYFNDIRGVYIAYFCEFGEDDDEDWVCEVFLPEVDNEPPVIGVTIYPSETWGALYKTSFFGLVSDKNRMLGTLPYMFFNEKLRQEEEEEAAADAAVNGDDLEDAEEYTGEILIYIVDTGPAKHKLCRFKFCDSQPNETLRLVEKANQLAAMETIKADGFIYNSYLQYVYVPKYPTQQFIFPAEYIREFPVGYWFDFEAKFVVEKGEHEILGARLDEQRDIVPHNRIDERMAAGSGPKIQRYEFKIEVELCAEEFAKEQLFNAMYGFVADPEAAFQTKKRTKKYKVIIGEGRSRSDVTHFKFLRMAGNEKLMFERKPRAADIPYNEDTVAGDGDDNDLFADIGLDPANAEEEDKPLTQVDYLQEYSIRERKLKARERKRERDKKEKQLLEALRLQEETRVTAADAPSSRDDVAAAAIGATTAAVGAATSSRA</sequence>
<protein>
    <submittedName>
        <fullName evidence="5">Uncharacterized protein</fullName>
    </submittedName>
</protein>
<reference evidence="5" key="1">
    <citation type="submission" date="2022-11" db="UniProtKB">
        <authorList>
            <consortium name="WormBaseParasite"/>
        </authorList>
    </citation>
    <scope>IDENTIFICATION</scope>
</reference>
<evidence type="ECO:0000259" key="1">
    <source>
        <dbReference type="Pfam" id="PF24339"/>
    </source>
</evidence>
<feature type="domain" description="P-granule-associated protein DEPS-1 first OB-fold" evidence="3">
    <location>
        <begin position="20"/>
        <end position="93"/>
    </location>
</feature>
<accession>A0A914HE42</accession>
<dbReference type="InterPro" id="IPR057139">
    <property type="entry name" value="OB_DEPS-1_1st"/>
</dbReference>
<keyword evidence="4" id="KW-1185">Reference proteome</keyword>
<evidence type="ECO:0000259" key="2">
    <source>
        <dbReference type="Pfam" id="PF24342"/>
    </source>
</evidence>
<dbReference type="Proteomes" id="UP000887572">
    <property type="component" value="Unplaced"/>
</dbReference>
<proteinExistence type="predicted"/>
<dbReference type="AlphaFoldDB" id="A0A914HE42"/>
<organism evidence="4 5">
    <name type="scientific">Globodera rostochiensis</name>
    <name type="common">Golden nematode worm</name>
    <name type="synonym">Heterodera rostochiensis</name>
    <dbReference type="NCBI Taxonomy" id="31243"/>
    <lineage>
        <taxon>Eukaryota</taxon>
        <taxon>Metazoa</taxon>
        <taxon>Ecdysozoa</taxon>
        <taxon>Nematoda</taxon>
        <taxon>Chromadorea</taxon>
        <taxon>Rhabditida</taxon>
        <taxon>Tylenchina</taxon>
        <taxon>Tylenchomorpha</taxon>
        <taxon>Tylenchoidea</taxon>
        <taxon>Heteroderidae</taxon>
        <taxon>Heteroderinae</taxon>
        <taxon>Globodera</taxon>
    </lineage>
</organism>
<evidence type="ECO:0000313" key="4">
    <source>
        <dbReference type="Proteomes" id="UP000887572"/>
    </source>
</evidence>